<dbReference type="Pfam" id="PF13927">
    <property type="entry name" value="Ig_3"/>
    <property type="match status" value="1"/>
</dbReference>
<evidence type="ECO:0000256" key="6">
    <source>
        <dbReference type="SAM" id="SignalP"/>
    </source>
</evidence>
<evidence type="ECO:0000256" key="1">
    <source>
        <dbReference type="ARBA" id="ARBA00004167"/>
    </source>
</evidence>
<dbReference type="SMART" id="SM00409">
    <property type="entry name" value="IG"/>
    <property type="match status" value="4"/>
</dbReference>
<dbReference type="SUPFAM" id="SSF49265">
    <property type="entry name" value="Fibronectin type III"/>
    <property type="match status" value="1"/>
</dbReference>
<evidence type="ECO:0000256" key="3">
    <source>
        <dbReference type="ARBA" id="ARBA00023157"/>
    </source>
</evidence>
<feature type="domain" description="Ig-like" evidence="7">
    <location>
        <begin position="328"/>
        <end position="425"/>
    </location>
</feature>
<evidence type="ECO:0000256" key="5">
    <source>
        <dbReference type="SAM" id="Phobius"/>
    </source>
</evidence>
<dbReference type="InterPro" id="IPR013162">
    <property type="entry name" value="CD80_C2-set"/>
</dbReference>
<dbReference type="CDD" id="cd00063">
    <property type="entry name" value="FN3"/>
    <property type="match status" value="1"/>
</dbReference>
<dbReference type="InterPro" id="IPR013783">
    <property type="entry name" value="Ig-like_fold"/>
</dbReference>
<feature type="transmembrane region" description="Helical" evidence="5">
    <location>
        <begin position="767"/>
        <end position="790"/>
    </location>
</feature>
<dbReference type="SMART" id="SM00408">
    <property type="entry name" value="IGc2"/>
    <property type="match status" value="4"/>
</dbReference>
<dbReference type="CDD" id="cd00096">
    <property type="entry name" value="Ig"/>
    <property type="match status" value="1"/>
</dbReference>
<keyword evidence="5" id="KW-0812">Transmembrane</keyword>
<dbReference type="EMBL" id="GDIP01240015">
    <property type="protein sequence ID" value="JAI83386.1"/>
    <property type="molecule type" value="Transcribed_RNA"/>
</dbReference>
<reference evidence="8" key="2">
    <citation type="submission" date="2015-10" db="EMBL/GenBank/DDBJ databases">
        <authorList>
            <person name="Gilbert D.G."/>
        </authorList>
    </citation>
    <scope>NUCLEOTIDE SEQUENCE</scope>
</reference>
<dbReference type="InterPro" id="IPR003961">
    <property type="entry name" value="FN3_dom"/>
</dbReference>
<feature type="domain" description="Ig-like" evidence="7">
    <location>
        <begin position="451"/>
        <end position="543"/>
    </location>
</feature>
<dbReference type="GO" id="GO:0016020">
    <property type="term" value="C:membrane"/>
    <property type="evidence" value="ECO:0007669"/>
    <property type="project" value="UniProtKB-SubCell"/>
</dbReference>
<dbReference type="PANTHER" id="PTHR23278:SF19">
    <property type="entry name" value="OBSCURIN"/>
    <property type="match status" value="1"/>
</dbReference>
<organism evidence="8">
    <name type="scientific">Daphnia magna</name>
    <dbReference type="NCBI Taxonomy" id="35525"/>
    <lineage>
        <taxon>Eukaryota</taxon>
        <taxon>Metazoa</taxon>
        <taxon>Ecdysozoa</taxon>
        <taxon>Arthropoda</taxon>
        <taxon>Crustacea</taxon>
        <taxon>Branchiopoda</taxon>
        <taxon>Diplostraca</taxon>
        <taxon>Cladocera</taxon>
        <taxon>Anomopoda</taxon>
        <taxon>Daphniidae</taxon>
        <taxon>Daphnia</taxon>
    </lineage>
</organism>
<keyword evidence="5" id="KW-1133">Transmembrane helix</keyword>
<feature type="region of interest" description="Disordered" evidence="4">
    <location>
        <begin position="798"/>
        <end position="824"/>
    </location>
</feature>
<dbReference type="AlphaFoldDB" id="A0A0P4XRL3"/>
<evidence type="ECO:0000256" key="2">
    <source>
        <dbReference type="ARBA" id="ARBA00023136"/>
    </source>
</evidence>
<feature type="chain" id="PRO_5013461624" evidence="6">
    <location>
        <begin position="24"/>
        <end position="923"/>
    </location>
</feature>
<feature type="region of interest" description="Disordered" evidence="4">
    <location>
        <begin position="414"/>
        <end position="437"/>
    </location>
</feature>
<dbReference type="InterPro" id="IPR036116">
    <property type="entry name" value="FN3_sf"/>
</dbReference>
<keyword evidence="6" id="KW-0732">Signal</keyword>
<feature type="domain" description="Ig-like" evidence="7">
    <location>
        <begin position="44"/>
        <end position="193"/>
    </location>
</feature>
<dbReference type="SUPFAM" id="SSF48726">
    <property type="entry name" value="Immunoglobulin"/>
    <property type="match status" value="3"/>
</dbReference>
<feature type="signal peptide" evidence="6">
    <location>
        <begin position="1"/>
        <end position="23"/>
    </location>
</feature>
<sequence>MMDHHGTARRSTMILVLVTTAHLFVVSPVMVESSSASAALLPIPAEVSSRATDKMLVNTIDTSEDESIKLEKVSVLSGRTAELPCDISPPPLDSLYLVLWYKNDSDFPIYKYDARRSRESYRQQQTQHDSQMLLLQQQQEQGQYTAASTATRVHFQFDSHPVALLLLNNAADHDEGIYRCRVDFGRSPTRNVLVQLAVVVPPGKIRIIEDNRQVSSVIGPYDEGAQLSLNCIVTGGRPRPEVSWWLDNKLVDHTFIGTSENVVQNVLVIPQLQRHHLHAILRCQASNYFGARNTTSTSHLGLNSYGHHNRQQQNTIVSSVQLDLNLKPMWVTISGTEKPFSAGKCYTIECSTGGSRPSASIHWYLHSIQQQPTRERITMDGRNTTSTLKLTPTAKDHDAELICSAFNPVMISTSSHNSSDGNNLSDRTSSSSSSSSSSIETRRKLVVHFAPTTELELGRNLKPDSIVEGNDVYFECRIRSNPPPHRIIWTHEGQTVRENATAGVLVVEQSLVIRRVSRFHSGRYSCTAINTEGTGLSNTVQLRVMFQPVCRPNQKIMYGVARQETAVVRCQTDAIPPARSHRWAFNASTSSEMTDLAVNRTQILQQTRFESSHVEEGADALDRVFSYSPQSDRDYGSLLCWARNDIGEQREPCVYRIFLGVRPDPPVNCSVVNQTADAVEVWCRPGFDGGQSQQFQFEIFDTQSAVLLYNKSGRYPHLRVGNLESGLKLFIQVSAFNQRGRSALVPLEAYTVKIADKQTVIMETTDLSSVLGIAGGVSASVLIVCVAIALTTRFRRHHRAPSNSTQHHAHGIQHPVDKSKKTDNQPYDLDADPDVIINSQLVNDMQQVNRNASIPRSHCSNNATASQPQQLLMAVDPTRPFTSAGHSHPAHYSPTAVGVTTNNIEVVAVKSPHRHKQDPETSI</sequence>
<protein>
    <submittedName>
        <fullName evidence="8">Sidestep protein</fullName>
    </submittedName>
</protein>
<dbReference type="InterPro" id="IPR007110">
    <property type="entry name" value="Ig-like_dom"/>
</dbReference>
<feature type="domain" description="Ig-like" evidence="7">
    <location>
        <begin position="223"/>
        <end position="301"/>
    </location>
</feature>
<feature type="compositionally biased region" description="Polar residues" evidence="4">
    <location>
        <begin position="414"/>
        <end position="428"/>
    </location>
</feature>
<keyword evidence="3" id="KW-1015">Disulfide bond</keyword>
<reference evidence="8" key="1">
    <citation type="submission" date="2015-10" db="EMBL/GenBank/DDBJ databases">
        <title>Daphnia magna gene sets from two clonal populations assembled and annotated with EvidentialGene.</title>
        <authorList>
            <person name="Gilbert D."/>
            <person name="Podicheti R."/>
            <person name="Orsini L."/>
            <person name="Colbourne J."/>
            <person name="Pfrender M."/>
        </authorList>
    </citation>
    <scope>NUCLEOTIDE SEQUENCE</scope>
</reference>
<proteinExistence type="predicted"/>
<dbReference type="PROSITE" id="PS50835">
    <property type="entry name" value="IG_LIKE"/>
    <property type="match status" value="4"/>
</dbReference>
<dbReference type="InterPro" id="IPR003598">
    <property type="entry name" value="Ig_sub2"/>
</dbReference>
<keyword evidence="2 5" id="KW-0472">Membrane</keyword>
<dbReference type="OrthoDB" id="6349073at2759"/>
<dbReference type="EMBL" id="GDIP01240019">
    <property type="protein sequence ID" value="JAI83382.1"/>
    <property type="molecule type" value="Transcribed_RNA"/>
</dbReference>
<dbReference type="Pfam" id="PF08205">
    <property type="entry name" value="C2-set_2"/>
    <property type="match status" value="2"/>
</dbReference>
<evidence type="ECO:0000313" key="8">
    <source>
        <dbReference type="EMBL" id="JAI83382.1"/>
    </source>
</evidence>
<accession>A0A0P4XRL3</accession>
<dbReference type="InterPro" id="IPR003599">
    <property type="entry name" value="Ig_sub"/>
</dbReference>
<dbReference type="InterPro" id="IPR036179">
    <property type="entry name" value="Ig-like_dom_sf"/>
</dbReference>
<dbReference type="Gene3D" id="2.60.40.10">
    <property type="entry name" value="Immunoglobulins"/>
    <property type="match status" value="5"/>
</dbReference>
<dbReference type="PANTHER" id="PTHR23278">
    <property type="entry name" value="SIDESTEP PROTEIN"/>
    <property type="match status" value="1"/>
</dbReference>
<evidence type="ECO:0000259" key="7">
    <source>
        <dbReference type="PROSITE" id="PS50835"/>
    </source>
</evidence>
<name>A0A0P4XRL3_9CRUS</name>
<comment type="subcellular location">
    <subcellularLocation>
        <location evidence="1">Membrane</location>
        <topology evidence="1">Single-pass membrane protein</topology>
    </subcellularLocation>
</comment>
<dbReference type="EMBL" id="GDIP01240020">
    <property type="protein sequence ID" value="JAI83381.1"/>
    <property type="molecule type" value="Transcribed_RNA"/>
</dbReference>
<evidence type="ECO:0000256" key="4">
    <source>
        <dbReference type="SAM" id="MobiDB-lite"/>
    </source>
</evidence>